<evidence type="ECO:0000313" key="1">
    <source>
        <dbReference type="EMBL" id="SFP90478.1"/>
    </source>
</evidence>
<accession>A0A1I5U5G1</accession>
<reference evidence="1 2" key="1">
    <citation type="submission" date="2016-10" db="EMBL/GenBank/DDBJ databases">
        <authorList>
            <person name="de Groot N.N."/>
        </authorList>
    </citation>
    <scope>NUCLEOTIDE SEQUENCE [LARGE SCALE GENOMIC DNA]</scope>
    <source>
        <strain evidence="2">E92,LMG 26720,CCM 7988</strain>
    </source>
</reference>
<sequence length="158" mass="17310">MYKNSTKENRVTLVSCLSMVLCWLLLSILGFGNTGNKVPTSGESVNPDTLSLRMAMLWSTTRTVPQGYFRAVVTSTYSGADNAHHINDYVKRYVDTDNRGFTFPVDSGIRLRILNRGSIIPNGISIATAWMGGDPGTVTDPTDIISNNFNGTLQAWVT</sequence>
<dbReference type="EMBL" id="FOXH01000007">
    <property type="protein sequence ID" value="SFP90478.1"/>
    <property type="molecule type" value="Genomic_DNA"/>
</dbReference>
<keyword evidence="2" id="KW-1185">Reference proteome</keyword>
<dbReference type="STRING" id="1079859.SAMN04515674_1072"/>
<name>A0A1I5U5G1_9BACT</name>
<protein>
    <submittedName>
        <fullName evidence="1">Uncharacterized protein</fullName>
    </submittedName>
</protein>
<dbReference type="Proteomes" id="UP000199306">
    <property type="component" value="Unassembled WGS sequence"/>
</dbReference>
<dbReference type="AlphaFoldDB" id="A0A1I5U5G1"/>
<organism evidence="1 2">
    <name type="scientific">Pseudarcicella hirudinis</name>
    <dbReference type="NCBI Taxonomy" id="1079859"/>
    <lineage>
        <taxon>Bacteria</taxon>
        <taxon>Pseudomonadati</taxon>
        <taxon>Bacteroidota</taxon>
        <taxon>Cytophagia</taxon>
        <taxon>Cytophagales</taxon>
        <taxon>Flectobacillaceae</taxon>
        <taxon>Pseudarcicella</taxon>
    </lineage>
</organism>
<gene>
    <name evidence="1" type="ORF">SAMN04515674_1072</name>
</gene>
<proteinExistence type="predicted"/>
<evidence type="ECO:0000313" key="2">
    <source>
        <dbReference type="Proteomes" id="UP000199306"/>
    </source>
</evidence>